<organism evidence="1">
    <name type="scientific">marine sediment metagenome</name>
    <dbReference type="NCBI Taxonomy" id="412755"/>
    <lineage>
        <taxon>unclassified sequences</taxon>
        <taxon>metagenomes</taxon>
        <taxon>ecological metagenomes</taxon>
    </lineage>
</organism>
<dbReference type="AlphaFoldDB" id="X0ZJA2"/>
<evidence type="ECO:0000313" key="1">
    <source>
        <dbReference type="EMBL" id="GAG69720.1"/>
    </source>
</evidence>
<sequence>MTINPRDVPEKVEKAYEHCMEMLDAARRGELDLELTVRDDTTEFVKYGSNVKFVSKPFLDQTIFNEDTLS</sequence>
<gene>
    <name evidence="1" type="ORF">S01H4_18415</name>
</gene>
<dbReference type="EMBL" id="BART01008161">
    <property type="protein sequence ID" value="GAG69720.1"/>
    <property type="molecule type" value="Genomic_DNA"/>
</dbReference>
<comment type="caution">
    <text evidence="1">The sequence shown here is derived from an EMBL/GenBank/DDBJ whole genome shotgun (WGS) entry which is preliminary data.</text>
</comment>
<protein>
    <submittedName>
        <fullName evidence="1">Uncharacterized protein</fullName>
    </submittedName>
</protein>
<accession>X0ZJA2</accession>
<proteinExistence type="predicted"/>
<name>X0ZJA2_9ZZZZ</name>
<reference evidence="1" key="1">
    <citation type="journal article" date="2014" name="Front. Microbiol.">
        <title>High frequency of phylogenetically diverse reductive dehalogenase-homologous genes in deep subseafloor sedimentary metagenomes.</title>
        <authorList>
            <person name="Kawai M."/>
            <person name="Futagami T."/>
            <person name="Toyoda A."/>
            <person name="Takaki Y."/>
            <person name="Nishi S."/>
            <person name="Hori S."/>
            <person name="Arai W."/>
            <person name="Tsubouchi T."/>
            <person name="Morono Y."/>
            <person name="Uchiyama I."/>
            <person name="Ito T."/>
            <person name="Fujiyama A."/>
            <person name="Inagaki F."/>
            <person name="Takami H."/>
        </authorList>
    </citation>
    <scope>NUCLEOTIDE SEQUENCE</scope>
    <source>
        <strain evidence="1">Expedition CK06-06</strain>
    </source>
</reference>